<reference evidence="2" key="1">
    <citation type="journal article" date="2013" name="Nature">
        <title>Draft genome of the wheat A-genome progenitor Triticum urartu.</title>
        <authorList>
            <person name="Ling H.Q."/>
            <person name="Zhao S."/>
            <person name="Liu D."/>
            <person name="Wang J."/>
            <person name="Sun H."/>
            <person name="Zhang C."/>
            <person name="Fan H."/>
            <person name="Li D."/>
            <person name="Dong L."/>
            <person name="Tao Y."/>
            <person name="Gao C."/>
            <person name="Wu H."/>
            <person name="Li Y."/>
            <person name="Cui Y."/>
            <person name="Guo X."/>
            <person name="Zheng S."/>
            <person name="Wang B."/>
            <person name="Yu K."/>
            <person name="Liang Q."/>
            <person name="Yang W."/>
            <person name="Lou X."/>
            <person name="Chen J."/>
            <person name="Feng M."/>
            <person name="Jian J."/>
            <person name="Zhang X."/>
            <person name="Luo G."/>
            <person name="Jiang Y."/>
            <person name="Liu J."/>
            <person name="Wang Z."/>
            <person name="Sha Y."/>
            <person name="Zhang B."/>
            <person name="Wu H."/>
            <person name="Tang D."/>
            <person name="Shen Q."/>
            <person name="Xue P."/>
            <person name="Zou S."/>
            <person name="Wang X."/>
            <person name="Liu X."/>
            <person name="Wang F."/>
            <person name="Yang Y."/>
            <person name="An X."/>
            <person name="Dong Z."/>
            <person name="Zhang K."/>
            <person name="Zhang X."/>
            <person name="Luo M.C."/>
            <person name="Dvorak J."/>
            <person name="Tong Y."/>
            <person name="Wang J."/>
            <person name="Yang H."/>
            <person name="Li Z."/>
            <person name="Wang D."/>
            <person name="Zhang A."/>
            <person name="Wang J."/>
        </authorList>
    </citation>
    <scope>NUCLEOTIDE SEQUENCE</scope>
    <source>
        <strain evidence="2">cv. G1812</strain>
    </source>
</reference>
<dbReference type="Gramene" id="TuG1812G0700002044.01.T03">
    <property type="protein sequence ID" value="TuG1812G0700002044.01.T03"/>
    <property type="gene ID" value="TuG1812G0700002044.01"/>
</dbReference>
<keyword evidence="2" id="KW-1185">Reference proteome</keyword>
<organism evidence="1 2">
    <name type="scientific">Triticum urartu</name>
    <name type="common">Red wild einkorn</name>
    <name type="synonym">Crithodium urartu</name>
    <dbReference type="NCBI Taxonomy" id="4572"/>
    <lineage>
        <taxon>Eukaryota</taxon>
        <taxon>Viridiplantae</taxon>
        <taxon>Streptophyta</taxon>
        <taxon>Embryophyta</taxon>
        <taxon>Tracheophyta</taxon>
        <taxon>Spermatophyta</taxon>
        <taxon>Magnoliopsida</taxon>
        <taxon>Liliopsida</taxon>
        <taxon>Poales</taxon>
        <taxon>Poaceae</taxon>
        <taxon>BOP clade</taxon>
        <taxon>Pooideae</taxon>
        <taxon>Triticodae</taxon>
        <taxon>Triticeae</taxon>
        <taxon>Triticinae</taxon>
        <taxon>Triticum</taxon>
    </lineage>
</organism>
<evidence type="ECO:0000313" key="2">
    <source>
        <dbReference type="Proteomes" id="UP000015106"/>
    </source>
</evidence>
<accession>A0A8R7R2G8</accession>
<reference evidence="1" key="2">
    <citation type="submission" date="2018-03" db="EMBL/GenBank/DDBJ databases">
        <title>The Triticum urartu genome reveals the dynamic nature of wheat genome evolution.</title>
        <authorList>
            <person name="Ling H."/>
            <person name="Ma B."/>
            <person name="Shi X."/>
            <person name="Liu H."/>
            <person name="Dong L."/>
            <person name="Sun H."/>
            <person name="Cao Y."/>
            <person name="Gao Q."/>
            <person name="Zheng S."/>
            <person name="Li Y."/>
            <person name="Yu Y."/>
            <person name="Du H."/>
            <person name="Qi M."/>
            <person name="Li Y."/>
            <person name="Yu H."/>
            <person name="Cui Y."/>
            <person name="Wang N."/>
            <person name="Chen C."/>
            <person name="Wu H."/>
            <person name="Zhao Y."/>
            <person name="Zhang J."/>
            <person name="Li Y."/>
            <person name="Zhou W."/>
            <person name="Zhang B."/>
            <person name="Hu W."/>
            <person name="Eijk M."/>
            <person name="Tang J."/>
            <person name="Witsenboer H."/>
            <person name="Zhao S."/>
            <person name="Li Z."/>
            <person name="Zhang A."/>
            <person name="Wang D."/>
            <person name="Liang C."/>
        </authorList>
    </citation>
    <scope>NUCLEOTIDE SEQUENCE [LARGE SCALE GENOMIC DNA]</scope>
    <source>
        <strain evidence="1">cv. G1812</strain>
    </source>
</reference>
<dbReference type="AlphaFoldDB" id="A0A8R7R2G8"/>
<reference evidence="1" key="3">
    <citation type="submission" date="2022-06" db="UniProtKB">
        <authorList>
            <consortium name="EnsemblPlants"/>
        </authorList>
    </citation>
    <scope>IDENTIFICATION</scope>
</reference>
<proteinExistence type="predicted"/>
<name>A0A8R7R2G8_TRIUA</name>
<dbReference type="Proteomes" id="UP000015106">
    <property type="component" value="Chromosome 7"/>
</dbReference>
<dbReference type="EnsemblPlants" id="TuG1812G0700002044.01.T03">
    <property type="protein sequence ID" value="TuG1812G0700002044.01.T03"/>
    <property type="gene ID" value="TuG1812G0700002044.01"/>
</dbReference>
<evidence type="ECO:0000313" key="1">
    <source>
        <dbReference type="EnsemblPlants" id="TuG1812G0700002044.01.T03"/>
    </source>
</evidence>
<sequence>MKPRACAISSRILLCKWNKSSIISEREKTRNEIISMASKALLGPRSGGCRPPP</sequence>
<protein>
    <submittedName>
        <fullName evidence="1">Uncharacterized protein</fullName>
    </submittedName>
</protein>